<sequence>MNVPIAFAPGVLSYGAPIGLAQARQVAAAAEREALANGWPMVIAVADSGGHLVLLHKLDEAALGSVEVAIKKASTAALFKRSTKGFEETLATGGAALRLLSMHNAILLEGGVPLVQNGKVIGAIGVSGMHPTQDGQVAQAAAAALE</sequence>
<dbReference type="EMBL" id="JXQW01000006">
    <property type="protein sequence ID" value="KIQ05231.1"/>
    <property type="molecule type" value="Genomic_DNA"/>
</dbReference>
<proteinExistence type="predicted"/>
<evidence type="ECO:0000313" key="2">
    <source>
        <dbReference type="Proteomes" id="UP000032068"/>
    </source>
</evidence>
<dbReference type="AlphaFoldDB" id="A0A0D0KZ24"/>
<dbReference type="Gene3D" id="3.30.450.150">
    <property type="entry name" value="Haem-degrading domain"/>
    <property type="match status" value="1"/>
</dbReference>
<gene>
    <name evidence="1" type="ORF">RU08_03270</name>
</gene>
<dbReference type="Proteomes" id="UP000032068">
    <property type="component" value="Unassembled WGS sequence"/>
</dbReference>
<dbReference type="SUPFAM" id="SSF143744">
    <property type="entry name" value="GlcG-like"/>
    <property type="match status" value="1"/>
</dbReference>
<evidence type="ECO:0000313" key="1">
    <source>
        <dbReference type="EMBL" id="KIQ05231.1"/>
    </source>
</evidence>
<accession>A0A0D0KZ24</accession>
<dbReference type="PANTHER" id="PTHR34309">
    <property type="entry name" value="SLR1406 PROTEIN"/>
    <property type="match status" value="1"/>
</dbReference>
<name>A0A0D0KZ24_9PSED</name>
<dbReference type="OrthoDB" id="9815788at2"/>
<organism evidence="1 2">
    <name type="scientific">Pseudomonas fulva</name>
    <dbReference type="NCBI Taxonomy" id="47880"/>
    <lineage>
        <taxon>Bacteria</taxon>
        <taxon>Pseudomonadati</taxon>
        <taxon>Pseudomonadota</taxon>
        <taxon>Gammaproteobacteria</taxon>
        <taxon>Pseudomonadales</taxon>
        <taxon>Pseudomonadaceae</taxon>
        <taxon>Pseudomonas</taxon>
    </lineage>
</organism>
<dbReference type="InterPro" id="IPR052517">
    <property type="entry name" value="GlcG_carb_metab_protein"/>
</dbReference>
<dbReference type="InterPro" id="IPR038084">
    <property type="entry name" value="PduO/GlcC-like_sf"/>
</dbReference>
<dbReference type="InterPro" id="IPR005624">
    <property type="entry name" value="PduO/GlcC-like"/>
</dbReference>
<dbReference type="PANTHER" id="PTHR34309:SF1">
    <property type="entry name" value="PROTEIN GLCG"/>
    <property type="match status" value="1"/>
</dbReference>
<dbReference type="RefSeq" id="WP_042552375.1">
    <property type="nucleotide sequence ID" value="NZ_JXQW01000006.1"/>
</dbReference>
<comment type="caution">
    <text evidence="1">The sequence shown here is derived from an EMBL/GenBank/DDBJ whole genome shotgun (WGS) entry which is preliminary data.</text>
</comment>
<dbReference type="Pfam" id="PF03928">
    <property type="entry name" value="HbpS-like"/>
    <property type="match status" value="1"/>
</dbReference>
<evidence type="ECO:0008006" key="3">
    <source>
        <dbReference type="Google" id="ProtNLM"/>
    </source>
</evidence>
<protein>
    <recommendedName>
        <fullName evidence="3">Heme-binding protein</fullName>
    </recommendedName>
</protein>
<reference evidence="1 2" key="1">
    <citation type="submission" date="2014-12" db="EMBL/GenBank/DDBJ databases">
        <title>16Stimator: statistical estimation of ribosomal gene copy numbers from draft genome assemblies.</title>
        <authorList>
            <person name="Perisin M.A."/>
            <person name="Vetter M."/>
            <person name="Gilbert J.A."/>
            <person name="Bergelson J."/>
        </authorList>
    </citation>
    <scope>NUCLEOTIDE SEQUENCE [LARGE SCALE GENOMIC DNA]</scope>
    <source>
        <strain evidence="1 2">MEJ086</strain>
    </source>
</reference>